<dbReference type="GO" id="GO:0004866">
    <property type="term" value="F:endopeptidase inhibitor activity"/>
    <property type="evidence" value="ECO:0007669"/>
    <property type="project" value="InterPro"/>
</dbReference>
<feature type="signal peptide" evidence="2">
    <location>
        <begin position="1"/>
        <end position="23"/>
    </location>
</feature>
<reference evidence="3 4" key="1">
    <citation type="submission" date="2024-01" db="EMBL/GenBank/DDBJ databases">
        <title>The complete chloroplast genome sequence of Lithospermum erythrorhizon: insights into the phylogenetic relationship among Boraginaceae species and the maternal lineages of purple gromwells.</title>
        <authorList>
            <person name="Okada T."/>
            <person name="Watanabe K."/>
        </authorList>
    </citation>
    <scope>NUCLEOTIDE SEQUENCE [LARGE SCALE GENOMIC DNA]</scope>
</reference>
<dbReference type="Gene3D" id="2.80.10.50">
    <property type="match status" value="1"/>
</dbReference>
<evidence type="ECO:0000256" key="1">
    <source>
        <dbReference type="ARBA" id="ARBA00005440"/>
    </source>
</evidence>
<name>A0AAV3Q390_LITER</name>
<dbReference type="EMBL" id="BAABME010003153">
    <property type="protein sequence ID" value="GAA0157652.1"/>
    <property type="molecule type" value="Genomic_DNA"/>
</dbReference>
<dbReference type="SMART" id="SM00452">
    <property type="entry name" value="STI"/>
    <property type="match status" value="1"/>
</dbReference>
<evidence type="ECO:0000313" key="3">
    <source>
        <dbReference type="EMBL" id="GAA0157652.1"/>
    </source>
</evidence>
<dbReference type="PRINTS" id="PR00291">
    <property type="entry name" value="KUNITZINHBTR"/>
</dbReference>
<organism evidence="3 4">
    <name type="scientific">Lithospermum erythrorhizon</name>
    <name type="common">Purple gromwell</name>
    <name type="synonym">Lithospermum officinale var. erythrorhizon</name>
    <dbReference type="NCBI Taxonomy" id="34254"/>
    <lineage>
        <taxon>Eukaryota</taxon>
        <taxon>Viridiplantae</taxon>
        <taxon>Streptophyta</taxon>
        <taxon>Embryophyta</taxon>
        <taxon>Tracheophyta</taxon>
        <taxon>Spermatophyta</taxon>
        <taxon>Magnoliopsida</taxon>
        <taxon>eudicotyledons</taxon>
        <taxon>Gunneridae</taxon>
        <taxon>Pentapetalae</taxon>
        <taxon>asterids</taxon>
        <taxon>lamiids</taxon>
        <taxon>Boraginales</taxon>
        <taxon>Boraginaceae</taxon>
        <taxon>Boraginoideae</taxon>
        <taxon>Lithospermeae</taxon>
        <taxon>Lithospermum</taxon>
    </lineage>
</organism>
<dbReference type="Pfam" id="PF00197">
    <property type="entry name" value="Kunitz_legume"/>
    <property type="match status" value="1"/>
</dbReference>
<protein>
    <submittedName>
        <fullName evidence="3">Protease inhibitor</fullName>
    </submittedName>
</protein>
<comment type="caution">
    <text evidence="3">The sequence shown here is derived from an EMBL/GenBank/DDBJ whole genome shotgun (WGS) entry which is preliminary data.</text>
</comment>
<evidence type="ECO:0000313" key="4">
    <source>
        <dbReference type="Proteomes" id="UP001454036"/>
    </source>
</evidence>
<feature type="chain" id="PRO_5043663090" evidence="2">
    <location>
        <begin position="24"/>
        <end position="205"/>
    </location>
</feature>
<evidence type="ECO:0000256" key="2">
    <source>
        <dbReference type="SAM" id="SignalP"/>
    </source>
</evidence>
<keyword evidence="2" id="KW-0732">Signal</keyword>
<sequence length="205" mass="22720">MKTSHLFPISFLILFLSSPPSLLISTAEQPDPVVDITGNQLRTGISYYILPVFRGRGGGVTLGRGLSNDTCPLDVVQDQYELNPGLPLKFTPVNPKKGVIRVSTDLNIRFDAATTCVQSTVWRILESSPGQYVISSNGVEGNPGIQTISNWFKIEKDDKDYKLLYCPTVCNYCKVICRDVGIFIKDGVRRLALSDVPFKIMFKKA</sequence>
<dbReference type="InterPro" id="IPR002160">
    <property type="entry name" value="Prot_inh_Kunz-lg"/>
</dbReference>
<gene>
    <name evidence="3" type="ORF">LIER_14877</name>
</gene>
<keyword evidence="4" id="KW-1185">Reference proteome</keyword>
<dbReference type="AlphaFoldDB" id="A0AAV3Q390"/>
<dbReference type="PANTHER" id="PTHR33107:SF5">
    <property type="entry name" value="KUNITZ TRYPSIN INHIBITOR 5"/>
    <property type="match status" value="1"/>
</dbReference>
<proteinExistence type="inferred from homology"/>
<dbReference type="InterPro" id="IPR011065">
    <property type="entry name" value="Kunitz_inhibitor_STI-like_sf"/>
</dbReference>
<dbReference type="PROSITE" id="PS00283">
    <property type="entry name" value="SOYBEAN_KUNITZ"/>
    <property type="match status" value="1"/>
</dbReference>
<dbReference type="SUPFAM" id="SSF50386">
    <property type="entry name" value="STI-like"/>
    <property type="match status" value="1"/>
</dbReference>
<dbReference type="PANTHER" id="PTHR33107">
    <property type="entry name" value="KUNITZ TRYPSIN INHIBITOR 2"/>
    <property type="match status" value="1"/>
</dbReference>
<dbReference type="CDD" id="cd23375">
    <property type="entry name" value="beta-trefoil_STI_VvMLP-like"/>
    <property type="match status" value="1"/>
</dbReference>
<dbReference type="Proteomes" id="UP001454036">
    <property type="component" value="Unassembled WGS sequence"/>
</dbReference>
<keyword evidence="3" id="KW-0646">Protease inhibitor</keyword>
<accession>A0AAV3Q390</accession>
<comment type="similarity">
    <text evidence="1">Belongs to the protease inhibitor I3 (leguminous Kunitz-type inhibitor) family.</text>
</comment>